<feature type="domain" description="PKS/mFAS DH" evidence="11">
    <location>
        <begin position="1288"/>
        <end position="1608"/>
    </location>
</feature>
<evidence type="ECO:0000256" key="2">
    <source>
        <dbReference type="ARBA" id="ARBA00022450"/>
    </source>
</evidence>
<dbReference type="CDD" id="cd02440">
    <property type="entry name" value="AdoMet_MTases"/>
    <property type="match status" value="1"/>
</dbReference>
<dbReference type="Pfam" id="PF02801">
    <property type="entry name" value="Ketoacyl-synt_C"/>
    <property type="match status" value="1"/>
</dbReference>
<dbReference type="SMART" id="SM00827">
    <property type="entry name" value="PKS_AT"/>
    <property type="match status" value="1"/>
</dbReference>
<dbReference type="SMART" id="SM00826">
    <property type="entry name" value="PKS_DH"/>
    <property type="match status" value="1"/>
</dbReference>
<feature type="active site" description="Proton acceptor; for dehydratase activity" evidence="7">
    <location>
        <position position="1322"/>
    </location>
</feature>
<dbReference type="SUPFAM" id="SSF47336">
    <property type="entry name" value="ACP-like"/>
    <property type="match status" value="2"/>
</dbReference>
<comment type="caution">
    <text evidence="12">The sequence shown here is derived from an EMBL/GenBank/DDBJ whole genome shotgun (WGS) entry which is preliminary data.</text>
</comment>
<gene>
    <name evidence="12" type="ORF">B0J12DRAFT_605081</name>
</gene>
<feature type="active site" description="Proton donor; for dehydratase activity" evidence="7">
    <location>
        <position position="1516"/>
    </location>
</feature>
<evidence type="ECO:0000256" key="8">
    <source>
        <dbReference type="SAM" id="MobiDB-lite"/>
    </source>
</evidence>
<dbReference type="Pfam" id="PF00698">
    <property type="entry name" value="Acyl_transf_1"/>
    <property type="match status" value="1"/>
</dbReference>
<dbReference type="InterPro" id="IPR013217">
    <property type="entry name" value="Methyltransf_12"/>
</dbReference>
<dbReference type="SUPFAM" id="SSF53335">
    <property type="entry name" value="S-adenosyl-L-methionine-dependent methyltransferases"/>
    <property type="match status" value="1"/>
</dbReference>
<feature type="domain" description="Ketosynthase family 3 (KS3)" evidence="10">
    <location>
        <begin position="374"/>
        <end position="793"/>
    </location>
</feature>
<dbReference type="CDD" id="cd00833">
    <property type="entry name" value="PKS"/>
    <property type="match status" value="1"/>
</dbReference>
<dbReference type="SUPFAM" id="SSF52151">
    <property type="entry name" value="FabD/lysophospholipase-like"/>
    <property type="match status" value="1"/>
</dbReference>
<evidence type="ECO:0000259" key="11">
    <source>
        <dbReference type="PROSITE" id="PS52019"/>
    </source>
</evidence>
<dbReference type="InterPro" id="IPR009081">
    <property type="entry name" value="PP-bd_ACP"/>
</dbReference>
<dbReference type="PROSITE" id="PS52019">
    <property type="entry name" value="PKS_MFAS_DH"/>
    <property type="match status" value="1"/>
</dbReference>
<dbReference type="InterPro" id="IPR049900">
    <property type="entry name" value="PKS_mFAS_DH"/>
</dbReference>
<dbReference type="InterPro" id="IPR013094">
    <property type="entry name" value="AB_hydrolase_3"/>
</dbReference>
<dbReference type="Gene3D" id="3.40.366.10">
    <property type="entry name" value="Malonyl-Coenzyme A Acyl Carrier Protein, domain 2"/>
    <property type="match status" value="2"/>
</dbReference>
<evidence type="ECO:0000256" key="6">
    <source>
        <dbReference type="ARBA" id="ARBA00023268"/>
    </source>
</evidence>
<dbReference type="Pfam" id="PF07859">
    <property type="entry name" value="Abhydrolase_3"/>
    <property type="match status" value="1"/>
</dbReference>
<dbReference type="InterPro" id="IPR014031">
    <property type="entry name" value="Ketoacyl_synth_C"/>
</dbReference>
<keyword evidence="6" id="KW-0511">Multifunctional enzyme</keyword>
<dbReference type="PANTHER" id="PTHR43775:SF21">
    <property type="entry name" value="NON-REDUCING POLYKETIDE SYNTHASE AUSA-RELATED"/>
    <property type="match status" value="1"/>
</dbReference>
<dbReference type="Gene3D" id="3.40.47.10">
    <property type="match status" value="1"/>
</dbReference>
<keyword evidence="2" id="KW-0596">Phosphopantetheine</keyword>
<feature type="region of interest" description="Disordered" evidence="8">
    <location>
        <begin position="1731"/>
        <end position="1778"/>
    </location>
</feature>
<evidence type="ECO:0000256" key="7">
    <source>
        <dbReference type="PROSITE-ProRule" id="PRU01363"/>
    </source>
</evidence>
<accession>A0ABQ8G2Q0</accession>
<dbReference type="Gene3D" id="3.40.50.150">
    <property type="entry name" value="Vaccinia Virus protein VP39"/>
    <property type="match status" value="1"/>
</dbReference>
<dbReference type="Gene3D" id="3.40.50.1820">
    <property type="entry name" value="alpha/beta hydrolase"/>
    <property type="match status" value="1"/>
</dbReference>
<evidence type="ECO:0000256" key="4">
    <source>
        <dbReference type="ARBA" id="ARBA00022603"/>
    </source>
</evidence>
<dbReference type="InterPro" id="IPR001227">
    <property type="entry name" value="Ac_transferase_dom_sf"/>
</dbReference>
<comment type="pathway">
    <text evidence="1">Secondary metabolite biosynthesis; terpenoid biosynthesis.</text>
</comment>
<dbReference type="InterPro" id="IPR036736">
    <property type="entry name" value="ACP-like_sf"/>
</dbReference>
<keyword evidence="3" id="KW-0597">Phosphoprotein</keyword>
<dbReference type="Pfam" id="PF16073">
    <property type="entry name" value="SAT"/>
    <property type="match status" value="1"/>
</dbReference>
<evidence type="ECO:0000256" key="1">
    <source>
        <dbReference type="ARBA" id="ARBA00004721"/>
    </source>
</evidence>
<dbReference type="Pfam" id="PF08242">
    <property type="entry name" value="Methyltransf_12"/>
    <property type="match status" value="1"/>
</dbReference>
<evidence type="ECO:0000259" key="10">
    <source>
        <dbReference type="PROSITE" id="PS52004"/>
    </source>
</evidence>
<dbReference type="Pfam" id="PF18558">
    <property type="entry name" value="HTH_51"/>
    <property type="match status" value="1"/>
</dbReference>
<feature type="compositionally biased region" description="Low complexity" evidence="8">
    <location>
        <begin position="1863"/>
        <end position="1878"/>
    </location>
</feature>
<feature type="region of interest" description="C-terminal hotdog fold" evidence="7">
    <location>
        <begin position="1455"/>
        <end position="1608"/>
    </location>
</feature>
<evidence type="ECO:0000313" key="12">
    <source>
        <dbReference type="EMBL" id="KAH7042834.1"/>
    </source>
</evidence>
<evidence type="ECO:0008006" key="14">
    <source>
        <dbReference type="Google" id="ProtNLM"/>
    </source>
</evidence>
<dbReference type="InterPro" id="IPR042104">
    <property type="entry name" value="PKS_dehydratase_sf"/>
</dbReference>
<dbReference type="InterPro" id="IPR029058">
    <property type="entry name" value="AB_hydrolase_fold"/>
</dbReference>
<dbReference type="InterPro" id="IPR050091">
    <property type="entry name" value="PKS_NRPS_Biosynth_Enz"/>
</dbReference>
<feature type="domain" description="Carrier" evidence="9">
    <location>
        <begin position="1655"/>
        <end position="1732"/>
    </location>
</feature>
<organism evidence="12 13">
    <name type="scientific">Macrophomina phaseolina</name>
    <dbReference type="NCBI Taxonomy" id="35725"/>
    <lineage>
        <taxon>Eukaryota</taxon>
        <taxon>Fungi</taxon>
        <taxon>Dikarya</taxon>
        <taxon>Ascomycota</taxon>
        <taxon>Pezizomycotina</taxon>
        <taxon>Dothideomycetes</taxon>
        <taxon>Dothideomycetes incertae sedis</taxon>
        <taxon>Botryosphaeriales</taxon>
        <taxon>Botryosphaeriaceae</taxon>
        <taxon>Macrophomina</taxon>
    </lineage>
</organism>
<dbReference type="Gene3D" id="1.10.1200.10">
    <property type="entry name" value="ACP-like"/>
    <property type="match status" value="2"/>
</dbReference>
<feature type="domain" description="Carrier" evidence="9">
    <location>
        <begin position="1775"/>
        <end position="1850"/>
    </location>
</feature>
<sequence>MPSSTLVVFGPQTTWPTPDELAQIRKILLEETDLEPFTDAIRGMDSLWVTLVAADPRLSNVPGLRLLGELRAWLDGEDLAQRTQGPPNTLATPLTTIVHVAQYICNFRGSDKAFGESNAQGFCTGFLTAACIACSRTSAEFGRLAAIALRLAVAVGAYVDLDGASASGSDRAACFAVRRKLSFSLDDLNQILELHTSVCLSPSYTKFADVPQAYVSVISDSNTATVTVAEPESDRLLSELASNGFSAKPISLAGRFHSSVHETTANRLIELCSGYADLQLPEASELLAPLRSNSDGQVIKAGYLSTIAVKSLLCHPSRWHDTITNAVGELQPDQGHPVTILNIGLADFLPRELHKVPGVTVSHCKLPTEPIYPEHAVAIIGMACRLPGANDISQFWDIINSGTSMLRELPRDRFSPEVLRRQTGGKDAYLGNFISDASGFDHRFFKKSAREAASMDPQQRLVLQVAYEALEAAGYLNLPATAANHADVGCYLGVGAVDYEDNVAAHKPTAFSALGTLRAFISGKISHHFGFTGPSVTYDTACSSSAVALHSACRAVATGECAMALAGGVNVITSPRLYQNLGAASFLSATGECKAFDAAADGYCRGEGAALVVLKKLDAALAAGDDVLAVISGSAVGQSDNSSAITVPHAESQSRMYRQATARAGLAPAQVSYVEAHGTGTPVGDPIECASIRQVFGGPRREQLLAVGSVKANIGHTEAASGAAALVKVVLMLEHATIPRQAAFSTLNPRIPPLQPDRIDVPRASRAWDAAFRAACINNYGAAGSNASLVVTQPPARPRARRPPVAAGLPSYPVFVAAHTPWSLRQRCDAIAQFVRREKGRQDGRALLAATCLRLARTQNHSLPLRFVASASSLDDLEHQLGQFARGDAAPATPARSAAKPVVLAFGGQTGGRATLSREVYDASPVLRRHLDRCRDLVLTAAQRDIYPAVFGQAPAGDVTSLHAALFAIQYASAMAWIECGLPVAAVIGHSFGQLTALCVAGALSLADAVKLVVGRAALIEEAWGPEKGVMLWVEADGSATSKLVSLAEASAAAGCKVEVACYNAADSHVLVGSEASIAAAEQVLARSAASLGVRASKRLLVARGYHSHLLDGITPRLHALAATLAFAPPTIPVETCSEGASWPAVTPALVAEQSRQPVFFADAVARLHDRLGPCHWLEAGCDTPVAAMARRALGPRAAAAHAFHPLRLRGARDALAVLADATAALWHAGLPVQPWFFHGCSPPATARPVHLPPYQFETSRHWLDYSEAFADAAAAAPLEAPAPAAAPVLLSFHGFRDASNKSARFAVDPRSADFIAFVSGHAVLGSSLCPASLYVELAVRAAAQLAAGAGAGAPARGAARPAAVVEPLEILAPLGVDADRKIELLLEQLDGRLAAWRFVLRSRPAGIESVVATHATGVVALPSAPDGGVAADLARYTRLIGARRCGALLEDASAAALQGLPIYKAFARVVDYAACYRGVVKVVGKGDDAAGGVQMPSGGSAVDVAATACNPFLMDSFIQVAGLHVNLLKECPADSVFVCTNIEKIQWKAGFAHGDAAQHAWTVYSQLVLDAGGEKVSDIYVFDRQTGHVVMAMLAVRFKKVLTSSLSKVLSRVNATAEKKGGAEVKAKSWKTTVAAPAPLTKPVPVFDRRRSSTVPDAVKSDVVKMLCDVADADAGTTAMHTTFAELGIDSLMVMEVLAEVRTRFSVDIRLDELQDLTDVGALCRFLSSTTRAGSGDHSSTDCSEDDDASSVSVSDPPTPGVRSIVNPMSTTHPSRSSLTSQLSTLIAEHLDADALKSDTVLADAGLDSLLTMELCGDIDKVFGIKLDASKITSDLTLQGLTDMIMPVLGPSRDQSPPEPGVVSPLSPSRPAPAVAAPDDKTRPAGAEPSNLSIQASECFGRIRTDYDVFAAETMFVDFHTKVYPHQAELVLAYVFEAFRQLGSDLGTIPPGKVVPEPKGVQAKHEKVMQQYWRILEEGGLVERSHGDAIRTSQAPPASPSHELLQDILRAFPQHAAEHNLLATTGPRLADCLTGGADPIHLIFGSRRSKQLLEDVYTHAPMFEAGTKLLGQFLVDLALSQPNDGNSRPLRILELGAGTGGTTKHLLERLSQLDIPFTYVFTDLSPSLVAAAKRKFAAYASSMEFTTLDVEASPPAHQAGQYDVVISTNCIHATKSLVNSTTHIRELLQPRGVLCLVELTRNLFWFDLVFGLLEGWWLFDDGRTHVLAHEDFWRRSLTAAGFKHVDWSDGASTESDQLRVIVACAGAEERRGEDGPGELMETLQFKQVGDTYLYADVYYPAERDPAGKQRLIALMIHGGGHVMLSRKDIRPQQAQLLLAKGFLPVSVDYRLCPETTLLEGPMTDVRDALHWARTALPSLPLCRPDVHPSAASVVAVGWSTGGTLAMSLAWTAPHPPDAILAFYCPTDYHDPFWRQPNVPIGSEAAASAAAAQGLDLLEGVLDEAITAYNVPKGTRAVGGWLCPEDPRSRIALHMNWRGQTLPVLLGGLRKDRRRGEVVDDLPQPSDEAIAAVSPLAQIVAGRYRTPTFLVHPTADDLIPYEQSVRTYEALRAKGVRAGVALVDGVEHLFDLRTRLDGEPKRAVEDGYDFLSSCVRKDVKWI</sequence>
<dbReference type="PANTHER" id="PTHR43775">
    <property type="entry name" value="FATTY ACID SYNTHASE"/>
    <property type="match status" value="1"/>
</dbReference>
<evidence type="ECO:0000259" key="9">
    <source>
        <dbReference type="PROSITE" id="PS50075"/>
    </source>
</evidence>
<dbReference type="InterPro" id="IPR016039">
    <property type="entry name" value="Thiolase-like"/>
</dbReference>
<dbReference type="PROSITE" id="PS52004">
    <property type="entry name" value="KS3_2"/>
    <property type="match status" value="1"/>
</dbReference>
<dbReference type="InterPro" id="IPR032088">
    <property type="entry name" value="SAT"/>
</dbReference>
<dbReference type="InterPro" id="IPR006162">
    <property type="entry name" value="Ppantetheine_attach_site"/>
</dbReference>
<dbReference type="SMART" id="SM00823">
    <property type="entry name" value="PKS_PP"/>
    <property type="match status" value="2"/>
</dbReference>
<dbReference type="InterPro" id="IPR014043">
    <property type="entry name" value="Acyl_transferase_dom"/>
</dbReference>
<dbReference type="InterPro" id="IPR041068">
    <property type="entry name" value="HTH_51"/>
</dbReference>
<keyword evidence="5" id="KW-0808">Transferase</keyword>
<dbReference type="Gene3D" id="3.30.70.3290">
    <property type="match status" value="1"/>
</dbReference>
<evidence type="ECO:0000256" key="3">
    <source>
        <dbReference type="ARBA" id="ARBA00022553"/>
    </source>
</evidence>
<dbReference type="Proteomes" id="UP000774617">
    <property type="component" value="Unassembled WGS sequence"/>
</dbReference>
<keyword evidence="4" id="KW-0489">Methyltransferase</keyword>
<evidence type="ECO:0000313" key="13">
    <source>
        <dbReference type="Proteomes" id="UP000774617"/>
    </source>
</evidence>
<dbReference type="Gene3D" id="3.10.129.110">
    <property type="entry name" value="Polyketide synthase dehydratase"/>
    <property type="match status" value="1"/>
</dbReference>
<feature type="region of interest" description="N-terminal hotdog fold" evidence="7">
    <location>
        <begin position="1288"/>
        <end position="1427"/>
    </location>
</feature>
<dbReference type="EMBL" id="JAGTJR010000024">
    <property type="protein sequence ID" value="KAH7042834.1"/>
    <property type="molecule type" value="Genomic_DNA"/>
</dbReference>
<dbReference type="Pfam" id="PF00550">
    <property type="entry name" value="PP-binding"/>
    <property type="match status" value="2"/>
</dbReference>
<proteinExistence type="predicted"/>
<dbReference type="PROSITE" id="PS50075">
    <property type="entry name" value="CARRIER"/>
    <property type="match status" value="2"/>
</dbReference>
<dbReference type="SMART" id="SM00825">
    <property type="entry name" value="PKS_KS"/>
    <property type="match status" value="1"/>
</dbReference>
<evidence type="ECO:0000256" key="5">
    <source>
        <dbReference type="ARBA" id="ARBA00022679"/>
    </source>
</evidence>
<feature type="region of interest" description="Disordered" evidence="8">
    <location>
        <begin position="1848"/>
        <end position="1891"/>
    </location>
</feature>
<dbReference type="SUPFAM" id="SSF53901">
    <property type="entry name" value="Thiolase-like"/>
    <property type="match status" value="1"/>
</dbReference>
<protein>
    <recommendedName>
        <fullName evidence="14">Beta-ketoacyl synthase</fullName>
    </recommendedName>
</protein>
<dbReference type="SUPFAM" id="SSF53474">
    <property type="entry name" value="alpha/beta-Hydrolases"/>
    <property type="match status" value="1"/>
</dbReference>
<dbReference type="InterPro" id="IPR014030">
    <property type="entry name" value="Ketoacyl_synth_N"/>
</dbReference>
<dbReference type="Pfam" id="PF00109">
    <property type="entry name" value="ketoacyl-synt"/>
    <property type="match status" value="1"/>
</dbReference>
<name>A0ABQ8G2Q0_9PEZI</name>
<dbReference type="InterPro" id="IPR020806">
    <property type="entry name" value="PKS_PP-bd"/>
</dbReference>
<keyword evidence="13" id="KW-1185">Reference proteome</keyword>
<dbReference type="InterPro" id="IPR020807">
    <property type="entry name" value="PKS_DH"/>
</dbReference>
<dbReference type="InterPro" id="IPR020841">
    <property type="entry name" value="PKS_Beta-ketoAc_synthase_dom"/>
</dbReference>
<dbReference type="InterPro" id="IPR029063">
    <property type="entry name" value="SAM-dependent_MTases_sf"/>
</dbReference>
<dbReference type="InterPro" id="IPR016035">
    <property type="entry name" value="Acyl_Trfase/lysoPLipase"/>
</dbReference>
<dbReference type="PROSITE" id="PS00012">
    <property type="entry name" value="PHOSPHOPANTETHEINE"/>
    <property type="match status" value="2"/>
</dbReference>
<reference evidence="12 13" key="1">
    <citation type="journal article" date="2021" name="Nat. Commun.">
        <title>Genetic determinants of endophytism in the Arabidopsis root mycobiome.</title>
        <authorList>
            <person name="Mesny F."/>
            <person name="Miyauchi S."/>
            <person name="Thiergart T."/>
            <person name="Pickel B."/>
            <person name="Atanasova L."/>
            <person name="Karlsson M."/>
            <person name="Huettel B."/>
            <person name="Barry K.W."/>
            <person name="Haridas S."/>
            <person name="Chen C."/>
            <person name="Bauer D."/>
            <person name="Andreopoulos W."/>
            <person name="Pangilinan J."/>
            <person name="LaButti K."/>
            <person name="Riley R."/>
            <person name="Lipzen A."/>
            <person name="Clum A."/>
            <person name="Drula E."/>
            <person name="Henrissat B."/>
            <person name="Kohler A."/>
            <person name="Grigoriev I.V."/>
            <person name="Martin F.M."/>
            <person name="Hacquard S."/>
        </authorList>
    </citation>
    <scope>NUCLEOTIDE SEQUENCE [LARGE SCALE GENOMIC DNA]</scope>
    <source>
        <strain evidence="12 13">MPI-SDFR-AT-0080</strain>
    </source>
</reference>